<reference evidence="3 4" key="1">
    <citation type="journal article" date="2017" name="Nat. Commun.">
        <title>Genome assembly with in vitro proximity ligation data and whole-genome triplication in lettuce.</title>
        <authorList>
            <person name="Reyes-Chin-Wo S."/>
            <person name="Wang Z."/>
            <person name="Yang X."/>
            <person name="Kozik A."/>
            <person name="Arikit S."/>
            <person name="Song C."/>
            <person name="Xia L."/>
            <person name="Froenicke L."/>
            <person name="Lavelle D.O."/>
            <person name="Truco M.J."/>
            <person name="Xia R."/>
            <person name="Zhu S."/>
            <person name="Xu C."/>
            <person name="Xu H."/>
            <person name="Xu X."/>
            <person name="Cox K."/>
            <person name="Korf I."/>
            <person name="Meyers B.C."/>
            <person name="Michelmore R.W."/>
        </authorList>
    </citation>
    <scope>NUCLEOTIDE SEQUENCE [LARGE SCALE GENOMIC DNA]</scope>
    <source>
        <strain evidence="4">cv. Salinas</strain>
        <tissue evidence="3">Seedlings</tissue>
    </source>
</reference>
<dbReference type="GO" id="GO:0043047">
    <property type="term" value="F:single-stranded telomeric DNA binding"/>
    <property type="evidence" value="ECO:0000318"/>
    <property type="project" value="GO_Central"/>
</dbReference>
<dbReference type="GO" id="GO:0006289">
    <property type="term" value="P:nucleotide-excision repair"/>
    <property type="evidence" value="ECO:0000318"/>
    <property type="project" value="GO_Central"/>
</dbReference>
<dbReference type="Proteomes" id="UP000235145">
    <property type="component" value="Unassembled WGS sequence"/>
</dbReference>
<dbReference type="AlphaFoldDB" id="A0A9R1WWT0"/>
<dbReference type="EMBL" id="NBSK02000008">
    <property type="protein sequence ID" value="KAJ0190204.1"/>
    <property type="molecule type" value="Genomic_DNA"/>
</dbReference>
<dbReference type="GO" id="GO:0006260">
    <property type="term" value="P:DNA replication"/>
    <property type="evidence" value="ECO:0000318"/>
    <property type="project" value="GO_Central"/>
</dbReference>
<organism evidence="3 4">
    <name type="scientific">Lactuca sativa</name>
    <name type="common">Garden lettuce</name>
    <dbReference type="NCBI Taxonomy" id="4236"/>
    <lineage>
        <taxon>Eukaryota</taxon>
        <taxon>Viridiplantae</taxon>
        <taxon>Streptophyta</taxon>
        <taxon>Embryophyta</taxon>
        <taxon>Tracheophyta</taxon>
        <taxon>Spermatophyta</taxon>
        <taxon>Magnoliopsida</taxon>
        <taxon>eudicotyledons</taxon>
        <taxon>Gunneridae</taxon>
        <taxon>Pentapetalae</taxon>
        <taxon>asterids</taxon>
        <taxon>campanulids</taxon>
        <taxon>Asterales</taxon>
        <taxon>Asteraceae</taxon>
        <taxon>Cichorioideae</taxon>
        <taxon>Cichorieae</taxon>
        <taxon>Lactucinae</taxon>
        <taxon>Lactuca</taxon>
    </lineage>
</organism>
<evidence type="ECO:0000256" key="1">
    <source>
        <dbReference type="SAM" id="MobiDB-lite"/>
    </source>
</evidence>
<feature type="compositionally biased region" description="Low complexity" evidence="1">
    <location>
        <begin position="460"/>
        <end position="469"/>
    </location>
</feature>
<dbReference type="GO" id="GO:0007004">
    <property type="term" value="P:telomere maintenance via telomerase"/>
    <property type="evidence" value="ECO:0000318"/>
    <property type="project" value="GO_Central"/>
</dbReference>
<dbReference type="Pfam" id="PF08646">
    <property type="entry name" value="Rep_fac-A_C"/>
    <property type="match status" value="1"/>
</dbReference>
<evidence type="ECO:0000313" key="3">
    <source>
        <dbReference type="EMBL" id="KAJ0190204.1"/>
    </source>
</evidence>
<evidence type="ECO:0000259" key="2">
    <source>
        <dbReference type="Pfam" id="PF08646"/>
    </source>
</evidence>
<feature type="domain" description="Replication factor A C-terminal" evidence="2">
    <location>
        <begin position="277"/>
        <end position="364"/>
    </location>
</feature>
<dbReference type="GO" id="GO:0000724">
    <property type="term" value="P:double-strand break repair via homologous recombination"/>
    <property type="evidence" value="ECO:0000318"/>
    <property type="project" value="GO_Central"/>
</dbReference>
<dbReference type="GO" id="GO:0005662">
    <property type="term" value="C:DNA replication factor A complex"/>
    <property type="evidence" value="ECO:0000318"/>
    <property type="project" value="GO_Central"/>
</dbReference>
<feature type="region of interest" description="Disordered" evidence="1">
    <location>
        <begin position="483"/>
        <end position="504"/>
    </location>
</feature>
<dbReference type="Gene3D" id="2.40.50.140">
    <property type="entry name" value="Nucleic acid-binding proteins"/>
    <property type="match status" value="2"/>
</dbReference>
<dbReference type="GO" id="GO:0003684">
    <property type="term" value="F:damaged DNA binding"/>
    <property type="evidence" value="ECO:0000318"/>
    <property type="project" value="GO_Central"/>
</dbReference>
<dbReference type="GO" id="GO:0051321">
    <property type="term" value="P:meiotic cell cycle"/>
    <property type="evidence" value="ECO:0000318"/>
    <property type="project" value="GO_Central"/>
</dbReference>
<name>A0A9R1WWT0_LACSA</name>
<keyword evidence="4" id="KW-1185">Reference proteome</keyword>
<proteinExistence type="predicted"/>
<gene>
    <name evidence="3" type="ORF">LSAT_V11C800413510</name>
</gene>
<protein>
    <recommendedName>
        <fullName evidence="2">Replication factor A C-terminal domain-containing protein</fullName>
    </recommendedName>
</protein>
<accession>A0A9R1WWT0</accession>
<feature type="region of interest" description="Disordered" evidence="1">
    <location>
        <begin position="440"/>
        <end position="469"/>
    </location>
</feature>
<dbReference type="InterPro" id="IPR013955">
    <property type="entry name" value="Rep_factor-A_C"/>
</dbReference>
<sequence length="504" mass="57352">MAASNLTFIPDLDVTRDDLTFKLHGNKIQATVSKRNIYRFKNIAWHFTSKVQSLHAALKIDTFKLTPQDQKLTFIPQTVVTECNDFSGHEFGFSFVDYQNILSFAHPQDKSIDVMGLIVAVTEIQRDNPDKSKHKLNINIEDAKGLQLHVYLWGDYAYKMQEYIHNNPHNRRIVVNLQFGQINVFRDRPSVNTYFTSSKLFINSHIDEIIRFNKSLDGDDGPYSSTNTFSVIPSNQHSEYDDFMIKNKLNAISEVWEPVEIFDFRNSGHYKGNFIEKKWYYKACTNYFGKAVPSDGSDDQQTKSYVCHNGDCTKDTTFVVPRFMIPIRVQDNTGTLTLTMFERDGKYLLKQSAKELDSLDSYPGEINALKGLKLTFKIFVKNFNVTKKTTSMVFLVARISEDASIIEQLQNKLNDSQPSNEQSLDFGSADLQSQDIKNAKDAISGTDDNITPSALDKNETTSPMKTLTTTPILKRNLKEVFDLESNDHLSSTKTPKITPDGPGK</sequence>
<dbReference type="CDD" id="cd04481">
    <property type="entry name" value="RPA1_DBD_B_like"/>
    <property type="match status" value="1"/>
</dbReference>
<evidence type="ECO:0000313" key="4">
    <source>
        <dbReference type="Proteomes" id="UP000235145"/>
    </source>
</evidence>
<dbReference type="PANTHER" id="PTHR47165:SF4">
    <property type="entry name" value="OS03G0429900 PROTEIN"/>
    <property type="match status" value="1"/>
</dbReference>
<dbReference type="SUPFAM" id="SSF50249">
    <property type="entry name" value="Nucleic acid-binding proteins"/>
    <property type="match status" value="2"/>
</dbReference>
<dbReference type="InterPro" id="IPR012340">
    <property type="entry name" value="NA-bd_OB-fold"/>
</dbReference>
<dbReference type="PANTHER" id="PTHR47165">
    <property type="entry name" value="OS03G0429900 PROTEIN"/>
    <property type="match status" value="1"/>
</dbReference>
<comment type="caution">
    <text evidence="3">The sequence shown here is derived from an EMBL/GenBank/DDBJ whole genome shotgun (WGS) entry which is preliminary data.</text>
</comment>